<accession>A0A0U5AH65</accession>
<dbReference type="PATRIC" id="fig|1653476.3.peg.936"/>
<dbReference type="OrthoDB" id="9807318at2"/>
<feature type="binding site" evidence="8">
    <location>
        <position position="194"/>
    </location>
    <ligand>
        <name>Mg(2+)</name>
        <dbReference type="ChEBI" id="CHEBI:18420"/>
    </ligand>
</feature>
<keyword evidence="4 8" id="KW-0547">Nucleotide-binding</keyword>
<dbReference type="KEGG" id="cthi:THC_0902"/>
<keyword evidence="6 8" id="KW-0460">Magnesium</keyword>
<feature type="binding site" evidence="8">
    <location>
        <begin position="192"/>
        <end position="196"/>
    </location>
    <ligand>
        <name>GTP</name>
        <dbReference type="ChEBI" id="CHEBI:37565"/>
    </ligand>
</feature>
<evidence type="ECO:0000259" key="10">
    <source>
        <dbReference type="PROSITE" id="PS51883"/>
    </source>
</evidence>
<dbReference type="EMBL" id="AP014945">
    <property type="protein sequence ID" value="BAU23287.1"/>
    <property type="molecule type" value="Genomic_DNA"/>
</dbReference>
<dbReference type="Pfam" id="PF01018">
    <property type="entry name" value="GTP1_OBG"/>
    <property type="match status" value="1"/>
</dbReference>
<evidence type="ECO:0000256" key="6">
    <source>
        <dbReference type="ARBA" id="ARBA00022842"/>
    </source>
</evidence>
<feature type="binding site" evidence="8">
    <location>
        <begin position="282"/>
        <end position="285"/>
    </location>
    <ligand>
        <name>GTP</name>
        <dbReference type="ChEBI" id="CHEBI:37565"/>
    </ligand>
</feature>
<dbReference type="NCBIfam" id="NF008954">
    <property type="entry name" value="PRK12296.1"/>
    <property type="match status" value="1"/>
</dbReference>
<dbReference type="SUPFAM" id="SSF82051">
    <property type="entry name" value="Obg GTP-binding protein N-terminal domain"/>
    <property type="match status" value="1"/>
</dbReference>
<keyword evidence="7 8" id="KW-0342">GTP-binding</keyword>
<dbReference type="GO" id="GO:0042254">
    <property type="term" value="P:ribosome biogenesis"/>
    <property type="evidence" value="ECO:0007669"/>
    <property type="project" value="UniProtKB-UniRule"/>
</dbReference>
<dbReference type="GO" id="GO:0000287">
    <property type="term" value="F:magnesium ion binding"/>
    <property type="evidence" value="ECO:0007669"/>
    <property type="project" value="InterPro"/>
</dbReference>
<dbReference type="PROSITE" id="PS00905">
    <property type="entry name" value="GTP1_OBG"/>
    <property type="match status" value="1"/>
</dbReference>
<gene>
    <name evidence="8" type="primary">obg</name>
    <name evidence="11" type="ORF">THC_0902</name>
</gene>
<feature type="binding site" evidence="8">
    <location>
        <begin position="167"/>
        <end position="174"/>
    </location>
    <ligand>
        <name>GTP</name>
        <dbReference type="ChEBI" id="CHEBI:37565"/>
    </ligand>
</feature>
<evidence type="ECO:0000256" key="5">
    <source>
        <dbReference type="ARBA" id="ARBA00022801"/>
    </source>
</evidence>
<keyword evidence="3 8" id="KW-0479">Metal-binding</keyword>
<keyword evidence="12" id="KW-1185">Reference proteome</keyword>
<dbReference type="InterPro" id="IPR027417">
    <property type="entry name" value="P-loop_NTPase"/>
</dbReference>
<reference evidence="12" key="2">
    <citation type="journal article" date="2016" name="Int. J. Syst. Evol. Microbiol.">
        <title>Caldimicrobium thiodismutans sp. nov., a sulfur-disproportionating bacterium isolated from a hot spring.</title>
        <authorList>
            <person name="Kojima H."/>
            <person name="Umezawa K."/>
            <person name="Fukui M."/>
        </authorList>
    </citation>
    <scope>NUCLEOTIDE SEQUENCE [LARGE SCALE GENOMIC DNA]</scope>
    <source>
        <strain evidence="12">TF1</strain>
    </source>
</reference>
<evidence type="ECO:0000313" key="12">
    <source>
        <dbReference type="Proteomes" id="UP000068196"/>
    </source>
</evidence>
<comment type="similarity">
    <text evidence="1 8">Belongs to the TRAFAC class OBG-HflX-like GTPase superfamily. OBG GTPase family.</text>
</comment>
<dbReference type="NCBIfam" id="TIGR02729">
    <property type="entry name" value="Obg_CgtA"/>
    <property type="match status" value="1"/>
</dbReference>
<dbReference type="PROSITE" id="PS51883">
    <property type="entry name" value="OBG"/>
    <property type="match status" value="1"/>
</dbReference>
<dbReference type="HAMAP" id="MF_01454">
    <property type="entry name" value="GTPase_Obg"/>
    <property type="match status" value="1"/>
</dbReference>
<comment type="subcellular location">
    <subcellularLocation>
        <location evidence="8">Cytoplasm</location>
    </subcellularLocation>
</comment>
<reference evidence="11 12" key="1">
    <citation type="journal article" date="2016" name="Int. J. Syst. Evol. Microbiol.">
        <title>Caldimicrobium thiodismutans sp. nov., a sulfur-disproportionating bacterium isolated from a hot spring, and emended description of the genus Caldimicrobium.</title>
        <authorList>
            <person name="Kojima H."/>
            <person name="Umezawa K."/>
            <person name="Fukui M."/>
        </authorList>
    </citation>
    <scope>NUCLEOTIDE SEQUENCE [LARGE SCALE GENOMIC DNA]</scope>
    <source>
        <strain evidence="11 12">TF1</strain>
    </source>
</reference>
<dbReference type="SUPFAM" id="SSF52540">
    <property type="entry name" value="P-loop containing nucleoside triphosphate hydrolases"/>
    <property type="match status" value="1"/>
</dbReference>
<evidence type="ECO:0000256" key="8">
    <source>
        <dbReference type="HAMAP-Rule" id="MF_01454"/>
    </source>
</evidence>
<evidence type="ECO:0000256" key="1">
    <source>
        <dbReference type="ARBA" id="ARBA00007699"/>
    </source>
</evidence>
<comment type="subunit">
    <text evidence="8">Monomer.</text>
</comment>
<keyword evidence="2 8" id="KW-0963">Cytoplasm</keyword>
<dbReference type="InterPro" id="IPR006073">
    <property type="entry name" value="GTP-bd"/>
</dbReference>
<name>A0A0U5AH65_9BACT</name>
<feature type="binding site" evidence="8">
    <location>
        <begin position="315"/>
        <end position="317"/>
    </location>
    <ligand>
        <name>GTP</name>
        <dbReference type="ChEBI" id="CHEBI:37565"/>
    </ligand>
</feature>
<dbReference type="FunFam" id="2.70.210.12:FF:000001">
    <property type="entry name" value="GTPase Obg"/>
    <property type="match status" value="1"/>
</dbReference>
<dbReference type="PANTHER" id="PTHR11702">
    <property type="entry name" value="DEVELOPMENTALLY REGULATED GTP-BINDING PROTEIN-RELATED"/>
    <property type="match status" value="1"/>
</dbReference>
<evidence type="ECO:0000256" key="4">
    <source>
        <dbReference type="ARBA" id="ARBA00022741"/>
    </source>
</evidence>
<dbReference type="PANTHER" id="PTHR11702:SF31">
    <property type="entry name" value="MITOCHONDRIAL RIBOSOME-ASSOCIATED GTPASE 2"/>
    <property type="match status" value="1"/>
</dbReference>
<dbReference type="GO" id="GO:0003924">
    <property type="term" value="F:GTPase activity"/>
    <property type="evidence" value="ECO:0007669"/>
    <property type="project" value="UniProtKB-UniRule"/>
</dbReference>
<dbReference type="NCBIfam" id="TIGR00231">
    <property type="entry name" value="small_GTP"/>
    <property type="match status" value="1"/>
</dbReference>
<dbReference type="Gene3D" id="2.70.210.12">
    <property type="entry name" value="GTP1/OBG domain"/>
    <property type="match status" value="1"/>
</dbReference>
<dbReference type="RefSeq" id="WP_068513936.1">
    <property type="nucleotide sequence ID" value="NZ_AP014945.1"/>
</dbReference>
<dbReference type="Gene3D" id="3.40.50.300">
    <property type="entry name" value="P-loop containing nucleotide triphosphate hydrolases"/>
    <property type="match status" value="1"/>
</dbReference>
<dbReference type="NCBIfam" id="NF008956">
    <property type="entry name" value="PRK12299.1"/>
    <property type="match status" value="1"/>
</dbReference>
<dbReference type="EC" id="3.6.5.-" evidence="8"/>
<organism evidence="11 12">
    <name type="scientific">Caldimicrobium thiodismutans</name>
    <dbReference type="NCBI Taxonomy" id="1653476"/>
    <lineage>
        <taxon>Bacteria</taxon>
        <taxon>Pseudomonadati</taxon>
        <taxon>Thermodesulfobacteriota</taxon>
        <taxon>Thermodesulfobacteria</taxon>
        <taxon>Thermodesulfobacteriales</taxon>
        <taxon>Thermodesulfobacteriaceae</taxon>
        <taxon>Caldimicrobium</taxon>
    </lineage>
</organism>
<dbReference type="AlphaFoldDB" id="A0A0U5AH65"/>
<proteinExistence type="inferred from homology"/>
<comment type="function">
    <text evidence="8">An essential GTPase which binds GTP, GDP and possibly (p)ppGpp with moderate affinity, with high nucleotide exchange rates and a fairly low GTP hydrolysis rate. Plays a role in control of the cell cycle, stress response, ribosome biogenesis and in those bacteria that undergo differentiation, in morphogenesis control.</text>
</comment>
<comment type="cofactor">
    <cofactor evidence="8">
        <name>Mg(2+)</name>
        <dbReference type="ChEBI" id="CHEBI:18420"/>
    </cofactor>
</comment>
<evidence type="ECO:0000313" key="11">
    <source>
        <dbReference type="EMBL" id="BAU23287.1"/>
    </source>
</evidence>
<evidence type="ECO:0000256" key="3">
    <source>
        <dbReference type="ARBA" id="ARBA00022723"/>
    </source>
</evidence>
<dbReference type="PROSITE" id="PS51710">
    <property type="entry name" value="G_OBG"/>
    <property type="match status" value="1"/>
</dbReference>
<keyword evidence="5 8" id="KW-0378">Hydrolase</keyword>
<feature type="domain" description="Obg" evidence="10">
    <location>
        <begin position="2"/>
        <end position="160"/>
    </location>
</feature>
<dbReference type="GO" id="GO:0043022">
    <property type="term" value="F:ribosome binding"/>
    <property type="evidence" value="ECO:0007669"/>
    <property type="project" value="UniProtKB-ARBA"/>
</dbReference>
<dbReference type="PRINTS" id="PR00326">
    <property type="entry name" value="GTP1OBG"/>
</dbReference>
<feature type="domain" description="OBG-type G" evidence="9">
    <location>
        <begin position="161"/>
        <end position="334"/>
    </location>
</feature>
<dbReference type="GO" id="GO:0005525">
    <property type="term" value="F:GTP binding"/>
    <property type="evidence" value="ECO:0007669"/>
    <property type="project" value="UniProtKB-UniRule"/>
</dbReference>
<protein>
    <recommendedName>
        <fullName evidence="8">GTPase Obg</fullName>
        <ecNumber evidence="8">3.6.5.-</ecNumber>
    </recommendedName>
    <alternativeName>
        <fullName evidence="8">GTP-binding protein Obg</fullName>
    </alternativeName>
</protein>
<dbReference type="InterPro" id="IPR014100">
    <property type="entry name" value="GTP-bd_Obg/CgtA"/>
</dbReference>
<dbReference type="PIRSF" id="PIRSF002401">
    <property type="entry name" value="GTP_bd_Obg/CgtA"/>
    <property type="match status" value="1"/>
</dbReference>
<feature type="binding site" evidence="8">
    <location>
        <position position="174"/>
    </location>
    <ligand>
        <name>Mg(2+)</name>
        <dbReference type="ChEBI" id="CHEBI:18420"/>
    </ligand>
</feature>
<dbReference type="Proteomes" id="UP000068196">
    <property type="component" value="Chromosome"/>
</dbReference>
<dbReference type="InterPro" id="IPR006169">
    <property type="entry name" value="GTP1_OBG_dom"/>
</dbReference>
<dbReference type="InterPro" id="IPR005225">
    <property type="entry name" value="Small_GTP-bd"/>
</dbReference>
<dbReference type="Pfam" id="PF01926">
    <property type="entry name" value="MMR_HSR1"/>
    <property type="match status" value="1"/>
</dbReference>
<dbReference type="STRING" id="1653476.THC_0902"/>
<evidence type="ECO:0000259" key="9">
    <source>
        <dbReference type="PROSITE" id="PS51710"/>
    </source>
</evidence>
<dbReference type="InterPro" id="IPR031167">
    <property type="entry name" value="G_OBG"/>
</dbReference>
<dbReference type="NCBIfam" id="NF008955">
    <property type="entry name" value="PRK12297.1"/>
    <property type="match status" value="1"/>
</dbReference>
<sequence length="350" mass="38679">MARFVDQAKIYVKAGDGGSGCVSFRREKYVPRGGPDGGDGGDGGDVVLIADPQIHTLYDFHHQVHFRAENGRPGMGKKMKGRDGEDLILKVPVGTLVKDAETGEILGDLVKPGQRLVVAKGGKGGRGNAHFATPVRQAPRFAEPGTSGEERWLILELKLIADVGLVGFPNAGKSTLLSRISSAKPKIADYPFTTLEPNLGVVKLPDGETFIVADIPGLIEGAHLGIGLGHEFLRHIERTRVLLYILDLSREKEIWKDFKVLRKELEHYNPSLLQKDFLIALNKVDLVAPEGKKEKLKEIKKLFPENLREKILFLSAVTGEGLQELLYKLYPLVKRAREGEEKPWIEEMSI</sequence>
<feature type="binding site" evidence="8">
    <location>
        <begin position="214"/>
        <end position="217"/>
    </location>
    <ligand>
        <name>GTP</name>
        <dbReference type="ChEBI" id="CHEBI:37565"/>
    </ligand>
</feature>
<dbReference type="InterPro" id="IPR045086">
    <property type="entry name" value="OBG_GTPase"/>
</dbReference>
<dbReference type="InterPro" id="IPR006074">
    <property type="entry name" value="GTP1-OBG_CS"/>
</dbReference>
<dbReference type="CDD" id="cd01898">
    <property type="entry name" value="Obg"/>
    <property type="match status" value="1"/>
</dbReference>
<evidence type="ECO:0000256" key="7">
    <source>
        <dbReference type="ARBA" id="ARBA00023134"/>
    </source>
</evidence>
<dbReference type="InterPro" id="IPR036726">
    <property type="entry name" value="GTP1_OBG_dom_sf"/>
</dbReference>
<dbReference type="GO" id="GO:0005737">
    <property type="term" value="C:cytoplasm"/>
    <property type="evidence" value="ECO:0007669"/>
    <property type="project" value="UniProtKB-SubCell"/>
</dbReference>
<evidence type="ECO:0000256" key="2">
    <source>
        <dbReference type="ARBA" id="ARBA00022490"/>
    </source>
</evidence>